<organism evidence="1 2">
    <name type="scientific">Prochlorococcus phage P-TIM68</name>
    <dbReference type="NCBI Taxonomy" id="1542477"/>
    <lineage>
        <taxon>Viruses</taxon>
        <taxon>Duplodnaviria</taxon>
        <taxon>Heunggongvirae</taxon>
        <taxon>Uroviricota</taxon>
        <taxon>Caudoviricetes</taxon>
        <taxon>Pantevenvirales</taxon>
        <taxon>Kyanoviridae</taxon>
        <taxon>Haifavirus</taxon>
        <taxon>Haifavirus tim68</taxon>
    </lineage>
</organism>
<dbReference type="KEGG" id="vg:26640103"/>
<evidence type="ECO:0000313" key="1">
    <source>
        <dbReference type="EMBL" id="AIR93597.1"/>
    </source>
</evidence>
<dbReference type="OrthoDB" id="40924at10239"/>
<name>A0A0K0KW46_9CAUD</name>
<accession>A0A0K0KW46</accession>
<dbReference type="GeneID" id="26640103"/>
<sequence length="60" mass="7051">MLSQNYRNRIIDICCRMVSTDGEVTLNERIWMNKLIENNKSAKIIVDSIVDFNNYDSIHC</sequence>
<reference evidence="2" key="1">
    <citation type="submission" date="2014-08" db="EMBL/GenBank/DDBJ databases">
        <authorList>
            <person name="Edwards T."/>
        </authorList>
    </citation>
    <scope>NUCLEOTIDE SEQUENCE [LARGE SCALE GENOMIC DNA]</scope>
</reference>
<keyword evidence="2" id="KW-1185">Reference proteome</keyword>
<protein>
    <submittedName>
        <fullName evidence="1">Uncharacterized protein</fullName>
    </submittedName>
</protein>
<evidence type="ECO:0000313" key="2">
    <source>
        <dbReference type="Proteomes" id="UP000207741"/>
    </source>
</evidence>
<dbReference type="EMBL" id="KM359505">
    <property type="protein sequence ID" value="AIR93597.1"/>
    <property type="molecule type" value="Genomic_DNA"/>
</dbReference>
<dbReference type="RefSeq" id="YP_009213559.1">
    <property type="nucleotide sequence ID" value="NC_028955.1"/>
</dbReference>
<dbReference type="Proteomes" id="UP000207741">
    <property type="component" value="Segment"/>
</dbReference>
<proteinExistence type="predicted"/>